<dbReference type="SUPFAM" id="SSF55729">
    <property type="entry name" value="Acyl-CoA N-acyltransferases (Nat)"/>
    <property type="match status" value="1"/>
</dbReference>
<dbReference type="GO" id="GO:0016747">
    <property type="term" value="F:acyltransferase activity, transferring groups other than amino-acyl groups"/>
    <property type="evidence" value="ECO:0007669"/>
    <property type="project" value="InterPro"/>
</dbReference>
<organism evidence="2 3">
    <name type="scientific">Bacteroides cellulosilyticus</name>
    <dbReference type="NCBI Taxonomy" id="246787"/>
    <lineage>
        <taxon>Bacteria</taxon>
        <taxon>Pseudomonadati</taxon>
        <taxon>Bacteroidota</taxon>
        <taxon>Bacteroidia</taxon>
        <taxon>Bacteroidales</taxon>
        <taxon>Bacteroidaceae</taxon>
        <taxon>Bacteroides</taxon>
    </lineage>
</organism>
<accession>A0A5M6A683</accession>
<dbReference type="RefSeq" id="WP_007214397.1">
    <property type="nucleotide sequence ID" value="NZ_JAJCMC020000002.1"/>
</dbReference>
<evidence type="ECO:0000313" key="2">
    <source>
        <dbReference type="EMBL" id="KAA5406715.1"/>
    </source>
</evidence>
<gene>
    <name evidence="2" type="ORF">F2Y86_17140</name>
</gene>
<dbReference type="PROSITE" id="PS51186">
    <property type="entry name" value="GNAT"/>
    <property type="match status" value="1"/>
</dbReference>
<keyword evidence="2" id="KW-0808">Transferase</keyword>
<dbReference type="Gene3D" id="3.40.630.30">
    <property type="match status" value="1"/>
</dbReference>
<dbReference type="Pfam" id="PF00583">
    <property type="entry name" value="Acetyltransf_1"/>
    <property type="match status" value="1"/>
</dbReference>
<sequence>MSVKIGNVSDADILSLVAVHNHAFPDFFLTGLGNRFLSLYYRTVRENESGILLGYYDEGRLMGFCAATMRSASFHSQLIKENLLAYMIVAFRLLLTRPGAIIRLYRNLTKKSVSVNDKGDYAELLSIGVDAGCQGKGIGRALLCELEKEILSKGGRIVSLTTDYDDNEKVQGFYSSLGYQIYYDFIAYPQRKMYRYIKKLNEN</sequence>
<comment type="caution">
    <text evidence="2">The sequence shown here is derived from an EMBL/GenBank/DDBJ whole genome shotgun (WGS) entry which is preliminary data.</text>
</comment>
<proteinExistence type="predicted"/>
<dbReference type="InterPro" id="IPR016181">
    <property type="entry name" value="Acyl_CoA_acyltransferase"/>
</dbReference>
<reference evidence="2 3" key="1">
    <citation type="journal article" date="2019" name="Nat. Med.">
        <title>A library of human gut bacterial isolates paired with longitudinal multiomics data enables mechanistic microbiome research.</title>
        <authorList>
            <person name="Poyet M."/>
            <person name="Groussin M."/>
            <person name="Gibbons S.M."/>
            <person name="Avila-Pacheco J."/>
            <person name="Jiang X."/>
            <person name="Kearney S.M."/>
            <person name="Perrotta A.R."/>
            <person name="Berdy B."/>
            <person name="Zhao S."/>
            <person name="Lieberman T.D."/>
            <person name="Swanson P.K."/>
            <person name="Smith M."/>
            <person name="Roesemann S."/>
            <person name="Alexander J.E."/>
            <person name="Rich S.A."/>
            <person name="Livny J."/>
            <person name="Vlamakis H."/>
            <person name="Clish C."/>
            <person name="Bullock K."/>
            <person name="Deik A."/>
            <person name="Scott J."/>
            <person name="Pierce K.A."/>
            <person name="Xavier R.J."/>
            <person name="Alm E.J."/>
        </authorList>
    </citation>
    <scope>NUCLEOTIDE SEQUENCE [LARGE SCALE GENOMIC DNA]</scope>
    <source>
        <strain evidence="2 3">BIOML-A7</strain>
    </source>
</reference>
<protein>
    <submittedName>
        <fullName evidence="2">GNAT family N-acetyltransferase</fullName>
    </submittedName>
</protein>
<feature type="domain" description="N-acetyltransferase" evidence="1">
    <location>
        <begin position="3"/>
        <end position="201"/>
    </location>
</feature>
<evidence type="ECO:0000259" key="1">
    <source>
        <dbReference type="PROSITE" id="PS51186"/>
    </source>
</evidence>
<name>A0A5M6A683_9BACE</name>
<dbReference type="CDD" id="cd04301">
    <property type="entry name" value="NAT_SF"/>
    <property type="match status" value="1"/>
</dbReference>
<dbReference type="InterPro" id="IPR000182">
    <property type="entry name" value="GNAT_dom"/>
</dbReference>
<dbReference type="Proteomes" id="UP000325055">
    <property type="component" value="Unassembled WGS sequence"/>
</dbReference>
<evidence type="ECO:0000313" key="3">
    <source>
        <dbReference type="Proteomes" id="UP000325055"/>
    </source>
</evidence>
<dbReference type="EMBL" id="VVYW01000014">
    <property type="protein sequence ID" value="KAA5406715.1"/>
    <property type="molecule type" value="Genomic_DNA"/>
</dbReference>
<dbReference type="AlphaFoldDB" id="A0A5M6A683"/>